<proteinExistence type="predicted"/>
<reference evidence="1" key="1">
    <citation type="submission" date="2014-12" db="EMBL/GenBank/DDBJ databases">
        <title>Insight into the proteome of Arion vulgaris.</title>
        <authorList>
            <person name="Aradska J."/>
            <person name="Bulat T."/>
            <person name="Smidak R."/>
            <person name="Sarate P."/>
            <person name="Gangsoo J."/>
            <person name="Sialana F."/>
            <person name="Bilban M."/>
            <person name="Lubec G."/>
        </authorList>
    </citation>
    <scope>NUCLEOTIDE SEQUENCE</scope>
    <source>
        <tissue evidence="1">Skin</tissue>
    </source>
</reference>
<name>A0A0B7C1P0_9EUPU</name>
<dbReference type="EMBL" id="HACG01052262">
    <property type="protein sequence ID" value="CEK99133.1"/>
    <property type="molecule type" value="Transcribed_RNA"/>
</dbReference>
<protein>
    <submittedName>
        <fullName evidence="1">Uncharacterized protein</fullName>
    </submittedName>
</protein>
<evidence type="ECO:0000313" key="1">
    <source>
        <dbReference type="EMBL" id="CEK99133.1"/>
    </source>
</evidence>
<organism evidence="1">
    <name type="scientific">Arion vulgaris</name>
    <dbReference type="NCBI Taxonomy" id="1028688"/>
    <lineage>
        <taxon>Eukaryota</taxon>
        <taxon>Metazoa</taxon>
        <taxon>Spiralia</taxon>
        <taxon>Lophotrochozoa</taxon>
        <taxon>Mollusca</taxon>
        <taxon>Gastropoda</taxon>
        <taxon>Heterobranchia</taxon>
        <taxon>Euthyneura</taxon>
        <taxon>Panpulmonata</taxon>
        <taxon>Eupulmonata</taxon>
        <taxon>Stylommatophora</taxon>
        <taxon>Helicina</taxon>
        <taxon>Arionoidea</taxon>
        <taxon>Arionidae</taxon>
        <taxon>Arion</taxon>
    </lineage>
</organism>
<feature type="non-terminal residue" evidence="1">
    <location>
        <position position="1"/>
    </location>
</feature>
<dbReference type="AlphaFoldDB" id="A0A0B7C1P0"/>
<feature type="non-terminal residue" evidence="1">
    <location>
        <position position="74"/>
    </location>
</feature>
<sequence>QINYNIRIVSCLDNTIMLAVCEQVEVQLMRREVELGKNMFYVGVGKLAVSLTMFKTLLYCHSVVCTEQLQTSRF</sequence>
<accession>A0A0B7C1P0</accession>
<gene>
    <name evidence="1" type="primary">ORF220483</name>
</gene>